<dbReference type="Proteomes" id="UP000265618">
    <property type="component" value="Unassembled WGS sequence"/>
</dbReference>
<evidence type="ECO:0000256" key="1">
    <source>
        <dbReference type="SAM" id="SignalP"/>
    </source>
</evidence>
<organism evidence="2 3">
    <name type="scientific">Kipferlia bialata</name>
    <dbReference type="NCBI Taxonomy" id="797122"/>
    <lineage>
        <taxon>Eukaryota</taxon>
        <taxon>Metamonada</taxon>
        <taxon>Carpediemonas-like organisms</taxon>
        <taxon>Kipferlia</taxon>
    </lineage>
</organism>
<accession>A0A9K3CQ11</accession>
<name>A0A9K3CQ11_9EUKA</name>
<feature type="signal peptide" evidence="1">
    <location>
        <begin position="1"/>
        <end position="18"/>
    </location>
</feature>
<dbReference type="AlphaFoldDB" id="A0A9K3CQ11"/>
<dbReference type="EMBL" id="BDIP01000173">
    <property type="protein sequence ID" value="GIQ80451.1"/>
    <property type="molecule type" value="Genomic_DNA"/>
</dbReference>
<proteinExistence type="predicted"/>
<reference evidence="2 3" key="1">
    <citation type="journal article" date="2018" name="PLoS ONE">
        <title>The draft genome of Kipferlia bialata reveals reductive genome evolution in fornicate parasites.</title>
        <authorList>
            <person name="Tanifuji G."/>
            <person name="Takabayashi S."/>
            <person name="Kume K."/>
            <person name="Takagi M."/>
            <person name="Nakayama T."/>
            <person name="Kamikawa R."/>
            <person name="Inagaki Y."/>
            <person name="Hashimoto T."/>
        </authorList>
    </citation>
    <scope>NUCLEOTIDE SEQUENCE [LARGE SCALE GENOMIC DNA]</scope>
    <source>
        <strain evidence="2">NY0173</strain>
    </source>
</reference>
<comment type="caution">
    <text evidence="2">The sequence shown here is derived from an EMBL/GenBank/DDBJ whole genome shotgun (WGS) entry which is preliminary data.</text>
</comment>
<protein>
    <submittedName>
        <fullName evidence="2">Uncharacterized protein</fullName>
    </submittedName>
</protein>
<keyword evidence="3" id="KW-1185">Reference proteome</keyword>
<keyword evidence="1" id="KW-0732">Signal</keyword>
<evidence type="ECO:0000313" key="3">
    <source>
        <dbReference type="Proteomes" id="UP000265618"/>
    </source>
</evidence>
<evidence type="ECO:0000313" key="2">
    <source>
        <dbReference type="EMBL" id="GIQ80451.1"/>
    </source>
</evidence>
<sequence>MQLLTALVAICLFAACAASLVPTSFTIDDYDPKPGYSGVIYPHWYNGSTELPDYMADTALVMSKTSNIADAETCSYITSSSRWQCGYWDEWESIPSQTFYAWCNGVSIGSDNVLFSTGRAIKDNSSIAPTNIVRGVSTPIVLTLLDANMVAFIDNTPDAIEMTATMTAVYEANPSSETLDCTFNSSDSTWPCGSFTLPANFDSARDSVSVNVYKGVVGETKSQFGVFSMTVSGSVPAGPLDTNCSISAQATAKVCI</sequence>
<feature type="chain" id="PRO_5039940716" evidence="1">
    <location>
        <begin position="19"/>
        <end position="256"/>
    </location>
</feature>
<gene>
    <name evidence="2" type="ORF">KIPB_001253</name>
</gene>